<reference evidence="1" key="1">
    <citation type="submission" date="2018-05" db="EMBL/GenBank/DDBJ databases">
        <authorList>
            <person name="Lanie J.A."/>
            <person name="Ng W.-L."/>
            <person name="Kazmierczak K.M."/>
            <person name="Andrzejewski T.M."/>
            <person name="Davidsen T.M."/>
            <person name="Wayne K.J."/>
            <person name="Tettelin H."/>
            <person name="Glass J.I."/>
            <person name="Rusch D."/>
            <person name="Podicherti R."/>
            <person name="Tsui H.-C.T."/>
            <person name="Winkler M.E."/>
        </authorList>
    </citation>
    <scope>NUCLEOTIDE SEQUENCE</scope>
</reference>
<evidence type="ECO:0008006" key="2">
    <source>
        <dbReference type="Google" id="ProtNLM"/>
    </source>
</evidence>
<dbReference type="InterPro" id="IPR009078">
    <property type="entry name" value="Ferritin-like_SF"/>
</dbReference>
<accession>A0A381S720</accession>
<proteinExistence type="predicted"/>
<evidence type="ECO:0000313" key="1">
    <source>
        <dbReference type="EMBL" id="SUZ98047.1"/>
    </source>
</evidence>
<sequence length="334" mass="38203">MIYTFEEIMAEHEYGSAHEMAGYLLHGGLDKAGKYISPRTKNRWDAVNQWSHNLTTQGHILLDCSVQILKHGNYPNFEQAKYLLSFGEEAFLWNSLTITGVIEARGRALAEITAPDFQKIIKEDISDTATGHMNKGLLVAHGYDEGGDPNSDQGAHDQMWFAARDLLFGKDSYPIPEIPENIGRPVEKDDKWPIPLEYSGMVDFLMNVLMIEVRAECAFQFSMKIASCEDLFKENREDALLAAEMVRRIRQDEAVHVAYLNLIISELRNFTFKTAEGEIKGSEFIDPHWTKMVKWHGEDIHNEVKDLRVEMIKDTLKNYDNANSLFEKFHQLAS</sequence>
<dbReference type="AlphaFoldDB" id="A0A381S720"/>
<organism evidence="1">
    <name type="scientific">marine metagenome</name>
    <dbReference type="NCBI Taxonomy" id="408172"/>
    <lineage>
        <taxon>unclassified sequences</taxon>
        <taxon>metagenomes</taxon>
        <taxon>ecological metagenomes</taxon>
    </lineage>
</organism>
<dbReference type="SUPFAM" id="SSF47240">
    <property type="entry name" value="Ferritin-like"/>
    <property type="match status" value="1"/>
</dbReference>
<dbReference type="EMBL" id="UINC01002567">
    <property type="protein sequence ID" value="SUZ98047.1"/>
    <property type="molecule type" value="Genomic_DNA"/>
</dbReference>
<name>A0A381S720_9ZZZZ</name>
<gene>
    <name evidence="1" type="ORF">METZ01_LOCUS50901</name>
</gene>
<protein>
    <recommendedName>
        <fullName evidence="2">Ferritin-like domain-containing protein</fullName>
    </recommendedName>
</protein>